<sequence length="121" mass="13986">MDLSDDEMAKLHVRYMVGGRPSQPLQERLFSFEFPESPGALLKFLHTLGTHWNISLFHYRSHGTDYGRVLAAFELGDHEPDFETRLHELGYDCHDESNNPAFRFFPRRLRSAVLVRPAVGL</sequence>
<dbReference type="EC" id="4.3.1.19" evidence="7"/>
<comment type="pathway">
    <text evidence="5">Amino-acid biosynthesis.</text>
</comment>
<dbReference type="GO" id="GO:0003941">
    <property type="term" value="F:L-serine ammonia-lyase activity"/>
    <property type="evidence" value="ECO:0007669"/>
    <property type="project" value="TreeGrafter"/>
</dbReference>
<protein>
    <submittedName>
        <fullName evidence="7">Threonine dehydratase biosynthetic</fullName>
        <ecNumber evidence="7">4.3.1.19</ecNumber>
    </submittedName>
</protein>
<evidence type="ECO:0000256" key="3">
    <source>
        <dbReference type="ARBA" id="ARBA00022898"/>
    </source>
</evidence>
<keyword evidence="2" id="KW-0028">Amino-acid biosynthesis</keyword>
<evidence type="ECO:0000256" key="4">
    <source>
        <dbReference type="ARBA" id="ARBA00023239"/>
    </source>
</evidence>
<feature type="domain" description="ACT-like" evidence="6">
    <location>
        <begin position="28"/>
        <end position="98"/>
    </location>
</feature>
<accession>A0A7H4PE55</accession>
<name>A0A7H4PE55_9ENTR</name>
<keyword evidence="3" id="KW-0663">Pyridoxal phosphate</keyword>
<dbReference type="PANTHER" id="PTHR48078">
    <property type="entry name" value="THREONINE DEHYDRATASE, MITOCHONDRIAL-RELATED"/>
    <property type="match status" value="1"/>
</dbReference>
<dbReference type="Proteomes" id="UP000254863">
    <property type="component" value="Unassembled WGS sequence"/>
</dbReference>
<dbReference type="PROSITE" id="PS51672">
    <property type="entry name" value="ACT_LIKE"/>
    <property type="match status" value="1"/>
</dbReference>
<dbReference type="EMBL" id="UGMS01000002">
    <property type="protein sequence ID" value="STW66182.1"/>
    <property type="molecule type" value="Genomic_DNA"/>
</dbReference>
<comment type="cofactor">
    <cofactor evidence="1">
        <name>pyridoxal 5'-phosphate</name>
        <dbReference type="ChEBI" id="CHEBI:597326"/>
    </cofactor>
</comment>
<dbReference type="PANTHER" id="PTHR48078:SF11">
    <property type="entry name" value="THREONINE DEHYDRATASE, MITOCHONDRIAL"/>
    <property type="match status" value="1"/>
</dbReference>
<comment type="caution">
    <text evidence="7">The sequence shown here is derived from an EMBL/GenBank/DDBJ whole genome shotgun (WGS) entry which is preliminary data.</text>
</comment>
<dbReference type="InterPro" id="IPR038110">
    <property type="entry name" value="TD_ACT-like_sf"/>
</dbReference>
<reference evidence="7 8" key="1">
    <citation type="submission" date="2018-06" db="EMBL/GenBank/DDBJ databases">
        <authorList>
            <consortium name="Pathogen Informatics"/>
            <person name="Doyle S."/>
        </authorList>
    </citation>
    <scope>NUCLEOTIDE SEQUENCE [LARGE SCALE GENOMIC DNA]</scope>
    <source>
        <strain evidence="7 8">NCTC11685</strain>
    </source>
</reference>
<dbReference type="GO" id="GO:0006567">
    <property type="term" value="P:L-threonine catabolic process"/>
    <property type="evidence" value="ECO:0007669"/>
    <property type="project" value="TreeGrafter"/>
</dbReference>
<dbReference type="InterPro" id="IPR050147">
    <property type="entry name" value="Ser/Thr_Dehydratase"/>
</dbReference>
<dbReference type="InterPro" id="IPR001721">
    <property type="entry name" value="TD_ACT-like"/>
</dbReference>
<dbReference type="GO" id="GO:0009097">
    <property type="term" value="P:isoleucine biosynthetic process"/>
    <property type="evidence" value="ECO:0007669"/>
    <property type="project" value="TreeGrafter"/>
</dbReference>
<gene>
    <name evidence="7" type="primary">ilvA_1</name>
    <name evidence="7" type="ORF">NCTC11685_03916</name>
</gene>
<dbReference type="SUPFAM" id="SSF55021">
    <property type="entry name" value="ACT-like"/>
    <property type="match status" value="1"/>
</dbReference>
<evidence type="ECO:0000256" key="1">
    <source>
        <dbReference type="ARBA" id="ARBA00001933"/>
    </source>
</evidence>
<keyword evidence="4 7" id="KW-0456">Lyase</keyword>
<dbReference type="Pfam" id="PF00585">
    <property type="entry name" value="Thr_dehydrat_C"/>
    <property type="match status" value="1"/>
</dbReference>
<dbReference type="AlphaFoldDB" id="A0A7H4PE55"/>
<dbReference type="GO" id="GO:0004794">
    <property type="term" value="F:threonine deaminase activity"/>
    <property type="evidence" value="ECO:0007669"/>
    <property type="project" value="UniProtKB-EC"/>
</dbReference>
<proteinExistence type="predicted"/>
<evidence type="ECO:0000313" key="7">
    <source>
        <dbReference type="EMBL" id="STW66182.1"/>
    </source>
</evidence>
<organism evidence="7 8">
    <name type="scientific">Klebsiella michiganensis</name>
    <dbReference type="NCBI Taxonomy" id="1134687"/>
    <lineage>
        <taxon>Bacteria</taxon>
        <taxon>Pseudomonadati</taxon>
        <taxon>Pseudomonadota</taxon>
        <taxon>Gammaproteobacteria</taxon>
        <taxon>Enterobacterales</taxon>
        <taxon>Enterobacteriaceae</taxon>
        <taxon>Klebsiella/Raoultella group</taxon>
        <taxon>Klebsiella</taxon>
    </lineage>
</organism>
<evidence type="ECO:0000259" key="6">
    <source>
        <dbReference type="PROSITE" id="PS51672"/>
    </source>
</evidence>
<dbReference type="CDD" id="cd04907">
    <property type="entry name" value="ACT_ThrD-I_2"/>
    <property type="match status" value="1"/>
</dbReference>
<dbReference type="GO" id="GO:0006565">
    <property type="term" value="P:L-serine catabolic process"/>
    <property type="evidence" value="ECO:0007669"/>
    <property type="project" value="TreeGrafter"/>
</dbReference>
<dbReference type="Gene3D" id="3.40.1020.10">
    <property type="entry name" value="Biosynthetic Threonine Deaminase, Domain 3"/>
    <property type="match status" value="1"/>
</dbReference>
<evidence type="ECO:0000313" key="8">
    <source>
        <dbReference type="Proteomes" id="UP000254863"/>
    </source>
</evidence>
<dbReference type="InterPro" id="IPR045865">
    <property type="entry name" value="ACT-like_dom_sf"/>
</dbReference>
<evidence type="ECO:0000256" key="5">
    <source>
        <dbReference type="ARBA" id="ARBA00029440"/>
    </source>
</evidence>
<evidence type="ECO:0000256" key="2">
    <source>
        <dbReference type="ARBA" id="ARBA00022605"/>
    </source>
</evidence>